<feature type="signal peptide" evidence="2">
    <location>
        <begin position="1"/>
        <end position="22"/>
    </location>
</feature>
<feature type="domain" description="GerMN" evidence="3">
    <location>
        <begin position="130"/>
        <end position="217"/>
    </location>
</feature>
<evidence type="ECO:0000259" key="3">
    <source>
        <dbReference type="SMART" id="SM00909"/>
    </source>
</evidence>
<gene>
    <name evidence="4" type="ORF">JOD17_003564</name>
</gene>
<dbReference type="Proteomes" id="UP000741863">
    <property type="component" value="Unassembled WGS sequence"/>
</dbReference>
<dbReference type="Pfam" id="PF10646">
    <property type="entry name" value="Germane"/>
    <property type="match status" value="1"/>
</dbReference>
<dbReference type="SMART" id="SM00909">
    <property type="entry name" value="Germane"/>
    <property type="match status" value="1"/>
</dbReference>
<keyword evidence="5" id="KW-1185">Reference proteome</keyword>
<accession>A0ABS2PGA0</accession>
<organism evidence="4 5">
    <name type="scientific">Geomicrobium sediminis</name>
    <dbReference type="NCBI Taxonomy" id="1347788"/>
    <lineage>
        <taxon>Bacteria</taxon>
        <taxon>Bacillati</taxon>
        <taxon>Bacillota</taxon>
        <taxon>Bacilli</taxon>
        <taxon>Bacillales</taxon>
        <taxon>Geomicrobium</taxon>
    </lineage>
</organism>
<evidence type="ECO:0000256" key="1">
    <source>
        <dbReference type="SAM" id="MobiDB-lite"/>
    </source>
</evidence>
<sequence>MKRPIQFSAAALLTVGMLSACAEDDTAPAETDGEDTTTEQPEDEDTDDEEANDEDIDDDEDEDEDDTDESVEDADEEDEESSESDDETAADIDEAEMMEEDFELVFYDDQVLEMYTETHTISGEGQEGLLMSALEQWLAGPDHEALVSVTEDEDVSVQSVEDHDGVAHVSFSEEFAFLNVGSGLEVGIMNQIAHTAQQAGFESVLVLIDGESADTVFGHVDSSEPYTPDTDLDSYDSIED</sequence>
<feature type="chain" id="PRO_5046543129" description="GerMN domain-containing protein" evidence="2">
    <location>
        <begin position="23"/>
        <end position="240"/>
    </location>
</feature>
<evidence type="ECO:0000313" key="5">
    <source>
        <dbReference type="Proteomes" id="UP000741863"/>
    </source>
</evidence>
<keyword evidence="2" id="KW-0732">Signal</keyword>
<protein>
    <recommendedName>
        <fullName evidence="3">GerMN domain-containing protein</fullName>
    </recommendedName>
</protein>
<name>A0ABS2PGA0_9BACL</name>
<evidence type="ECO:0000256" key="2">
    <source>
        <dbReference type="SAM" id="SignalP"/>
    </source>
</evidence>
<dbReference type="RefSeq" id="WP_204699254.1">
    <property type="nucleotide sequence ID" value="NZ_JAFBEC010000012.1"/>
</dbReference>
<evidence type="ECO:0000313" key="4">
    <source>
        <dbReference type="EMBL" id="MBM7634458.1"/>
    </source>
</evidence>
<proteinExistence type="predicted"/>
<feature type="compositionally biased region" description="Acidic residues" evidence="1">
    <location>
        <begin position="230"/>
        <end position="240"/>
    </location>
</feature>
<dbReference type="InterPro" id="IPR019606">
    <property type="entry name" value="GerMN"/>
</dbReference>
<reference evidence="4 5" key="1">
    <citation type="submission" date="2021-01" db="EMBL/GenBank/DDBJ databases">
        <title>Genomic Encyclopedia of Type Strains, Phase IV (KMG-IV): sequencing the most valuable type-strain genomes for metagenomic binning, comparative biology and taxonomic classification.</title>
        <authorList>
            <person name="Goeker M."/>
        </authorList>
    </citation>
    <scope>NUCLEOTIDE SEQUENCE [LARGE SCALE GENOMIC DNA]</scope>
    <source>
        <strain evidence="4 5">DSM 25540</strain>
    </source>
</reference>
<comment type="caution">
    <text evidence="4">The sequence shown here is derived from an EMBL/GenBank/DDBJ whole genome shotgun (WGS) entry which is preliminary data.</text>
</comment>
<dbReference type="PROSITE" id="PS51257">
    <property type="entry name" value="PROKAR_LIPOPROTEIN"/>
    <property type="match status" value="1"/>
</dbReference>
<feature type="region of interest" description="Disordered" evidence="1">
    <location>
        <begin position="218"/>
        <end position="240"/>
    </location>
</feature>
<dbReference type="EMBL" id="JAFBEC010000012">
    <property type="protein sequence ID" value="MBM7634458.1"/>
    <property type="molecule type" value="Genomic_DNA"/>
</dbReference>
<feature type="region of interest" description="Disordered" evidence="1">
    <location>
        <begin position="23"/>
        <end position="89"/>
    </location>
</feature>